<reference evidence="1 2" key="1">
    <citation type="journal article" date="2014" name="Nature">
        <title>An environmental bacterial taxon with a large and distinct metabolic repertoire.</title>
        <authorList>
            <person name="Wilson M.C."/>
            <person name="Mori T."/>
            <person name="Ruckert C."/>
            <person name="Uria A.R."/>
            <person name="Helf M.J."/>
            <person name="Takada K."/>
            <person name="Gernert C."/>
            <person name="Steffens U.A."/>
            <person name="Heycke N."/>
            <person name="Schmitt S."/>
            <person name="Rinke C."/>
            <person name="Helfrich E.J."/>
            <person name="Brachmann A.O."/>
            <person name="Gurgui C."/>
            <person name="Wakimoto T."/>
            <person name="Kracht M."/>
            <person name="Crusemann M."/>
            <person name="Hentschel U."/>
            <person name="Abe I."/>
            <person name="Matsunaga S."/>
            <person name="Kalinowski J."/>
            <person name="Takeyama H."/>
            <person name="Piel J."/>
        </authorList>
    </citation>
    <scope>NUCLEOTIDE SEQUENCE [LARGE SCALE GENOMIC DNA]</scope>
    <source>
        <strain evidence="2">TSY2</strain>
    </source>
</reference>
<comment type="caution">
    <text evidence="1">The sequence shown here is derived from an EMBL/GenBank/DDBJ whole genome shotgun (WGS) entry which is preliminary data.</text>
</comment>
<dbReference type="AlphaFoldDB" id="W4LXP1"/>
<evidence type="ECO:0000313" key="2">
    <source>
        <dbReference type="Proteomes" id="UP000019140"/>
    </source>
</evidence>
<protein>
    <submittedName>
        <fullName evidence="1">Uncharacterized protein</fullName>
    </submittedName>
</protein>
<accession>W4LXP1</accession>
<evidence type="ECO:0000313" key="1">
    <source>
        <dbReference type="EMBL" id="ETX02668.1"/>
    </source>
</evidence>
<dbReference type="Proteomes" id="UP000019140">
    <property type="component" value="Unassembled WGS sequence"/>
</dbReference>
<gene>
    <name evidence="1" type="ORF">ETSY2_35085</name>
</gene>
<dbReference type="EMBL" id="AZHX01001502">
    <property type="protein sequence ID" value="ETX02668.1"/>
    <property type="molecule type" value="Genomic_DNA"/>
</dbReference>
<keyword evidence="2" id="KW-1185">Reference proteome</keyword>
<organism evidence="1 2">
    <name type="scientific">Candidatus Entotheonella gemina</name>
    <dbReference type="NCBI Taxonomy" id="1429439"/>
    <lineage>
        <taxon>Bacteria</taxon>
        <taxon>Pseudomonadati</taxon>
        <taxon>Nitrospinota/Tectimicrobiota group</taxon>
        <taxon>Candidatus Tectimicrobiota</taxon>
        <taxon>Candidatus Entotheonellia</taxon>
        <taxon>Candidatus Entotheonellales</taxon>
        <taxon>Candidatus Entotheonellaceae</taxon>
        <taxon>Candidatus Entotheonella</taxon>
    </lineage>
</organism>
<proteinExistence type="predicted"/>
<sequence>MSGQDELERYEQTEARDLIRLLAMSRPQEELRAPPDFRLKVLSKIHQTPSRRGILSWLSVDFVPTWAPALTAALLVLSLGVNVWLGARALDPAEVQTVRAPAPAYAFQKGIRQEADLGALVAVQKTETGLTSYGFADKSAGQQSFLLGTLYAEALAYARSGDLEAATQRWQTMDQALGQTAEPLISYRRNMQGWLQQKPPALEQFQAVLPWFEPAFETYAAGQHDQVLPLFQAGAWMTNMRLAAEAGEVDGLIHGRAVDYFLARLKAPKGVEEGFRRLDDLMAKKTLSEREIKIVIKTVKKMQRILG</sequence>
<name>W4LXP1_9BACT</name>
<dbReference type="HOGENOM" id="CLU_905154_0_0_7"/>